<evidence type="ECO:0000313" key="4">
    <source>
        <dbReference type="EMBL" id="CAG2210118.1"/>
    </source>
</evidence>
<proteinExistence type="predicted"/>
<evidence type="ECO:0000256" key="2">
    <source>
        <dbReference type="SAM" id="Coils"/>
    </source>
</evidence>
<dbReference type="InterPro" id="IPR000315">
    <property type="entry name" value="Znf_B-box"/>
</dbReference>
<keyword evidence="1" id="KW-0479">Metal-binding</keyword>
<name>A0A8S3RP95_MYTED</name>
<dbReference type="PANTHER" id="PTHR25462">
    <property type="entry name" value="BONUS, ISOFORM C-RELATED"/>
    <property type="match status" value="1"/>
</dbReference>
<accession>A0A8S3RP95</accession>
<organism evidence="4 5">
    <name type="scientific">Mytilus edulis</name>
    <name type="common">Blue mussel</name>
    <dbReference type="NCBI Taxonomy" id="6550"/>
    <lineage>
        <taxon>Eukaryota</taxon>
        <taxon>Metazoa</taxon>
        <taxon>Spiralia</taxon>
        <taxon>Lophotrochozoa</taxon>
        <taxon>Mollusca</taxon>
        <taxon>Bivalvia</taxon>
        <taxon>Autobranchia</taxon>
        <taxon>Pteriomorphia</taxon>
        <taxon>Mytilida</taxon>
        <taxon>Mytiloidea</taxon>
        <taxon>Mytilidae</taxon>
        <taxon>Mytilinae</taxon>
        <taxon>Mytilus</taxon>
    </lineage>
</organism>
<keyword evidence="5" id="KW-1185">Reference proteome</keyword>
<gene>
    <name evidence="4" type="ORF">MEDL_24188</name>
</gene>
<dbReference type="PANTHER" id="PTHR25462:SF229">
    <property type="entry name" value="TRANSCRIPTION INTERMEDIARY FACTOR 1-BETA"/>
    <property type="match status" value="1"/>
</dbReference>
<evidence type="ECO:0000313" key="5">
    <source>
        <dbReference type="Proteomes" id="UP000683360"/>
    </source>
</evidence>
<evidence type="ECO:0000256" key="1">
    <source>
        <dbReference type="PROSITE-ProRule" id="PRU00024"/>
    </source>
</evidence>
<dbReference type="GO" id="GO:0006513">
    <property type="term" value="P:protein monoubiquitination"/>
    <property type="evidence" value="ECO:0007669"/>
    <property type="project" value="TreeGrafter"/>
</dbReference>
<dbReference type="GO" id="GO:0061630">
    <property type="term" value="F:ubiquitin protein ligase activity"/>
    <property type="evidence" value="ECO:0007669"/>
    <property type="project" value="TreeGrafter"/>
</dbReference>
<comment type="caution">
    <text evidence="4">The sequence shown here is derived from an EMBL/GenBank/DDBJ whole genome shotgun (WGS) entry which is preliminary data.</text>
</comment>
<sequence length="615" mass="71300">MFCNPCSRRDLESKSTSWCSDCEEGLCSKCLEDHRVIKLTKNHHVVDMTEQISPEHYKLLSIPNCEIHEELRQDMVCKDHDLICCHQCFQSSHKSCKNVSHLDMAAKGIKQSDWLKKLDHDFKEMTKVNLKIIEERKVSKEELKYQVQKIKKKIANIKSKFIQHIDNLEKVLLHELAAVDKDGEEESEKEKQELMNMVKEVQADHTALEFVTANGSESQIYSFVQQQAKKQKERVKKLQKIPPNSKVNIELHEASNEIEAIKSLGYLSVNYEHVTNPLSARGLTISDESLKLSRTEKKDFPNLMLEKEVQIDPKDFLEENEKVDDMALEVHCATVTDDNYILVAGKLRLVFNGNYKTVLQVVKYDEHMNYLQSFHFYSVNKSTNYMCRINGITSIQKSDRIAIVFCTEDKKKLIISSYKAQFNKIVSVNIDHVVHQSYVVLVCSYSKRIYLHYKKTTGPSFTESFYISVFDVLGRCIQERMDIKKSFDSFFIVQPDNTFLGLNNEAFFIVKEDGTEIMSYSPDRLRAVTLDCHGNLFMVMADGVQVTHPKKECIQLAFYEAFDNHRFIGFHSFSKKRTRLLLVTKIIPTENKERKFGKNETLTINTYCVKFLCEA</sequence>
<dbReference type="EMBL" id="CAJPWZ010001220">
    <property type="protein sequence ID" value="CAG2210118.1"/>
    <property type="molecule type" value="Genomic_DNA"/>
</dbReference>
<keyword evidence="1" id="KW-0862">Zinc</keyword>
<keyword evidence="1" id="KW-0863">Zinc-finger</keyword>
<dbReference type="PROSITE" id="PS50119">
    <property type="entry name" value="ZF_BBOX"/>
    <property type="match status" value="1"/>
</dbReference>
<feature type="domain" description="B box-type" evidence="3">
    <location>
        <begin position="1"/>
        <end position="48"/>
    </location>
</feature>
<dbReference type="GO" id="GO:0008270">
    <property type="term" value="F:zinc ion binding"/>
    <property type="evidence" value="ECO:0007669"/>
    <property type="project" value="UniProtKB-KW"/>
</dbReference>
<dbReference type="Gene3D" id="3.30.160.60">
    <property type="entry name" value="Classic Zinc Finger"/>
    <property type="match status" value="1"/>
</dbReference>
<evidence type="ECO:0000259" key="3">
    <source>
        <dbReference type="PROSITE" id="PS50119"/>
    </source>
</evidence>
<dbReference type="AlphaFoldDB" id="A0A8S3RP95"/>
<dbReference type="OrthoDB" id="6046700at2759"/>
<protein>
    <recommendedName>
        <fullName evidence="3">B box-type domain-containing protein</fullName>
    </recommendedName>
</protein>
<dbReference type="InterPro" id="IPR047153">
    <property type="entry name" value="TRIM45/56/19-like"/>
</dbReference>
<dbReference type="Proteomes" id="UP000683360">
    <property type="component" value="Unassembled WGS sequence"/>
</dbReference>
<keyword evidence="2" id="KW-0175">Coiled coil</keyword>
<reference evidence="4" key="1">
    <citation type="submission" date="2021-03" db="EMBL/GenBank/DDBJ databases">
        <authorList>
            <person name="Bekaert M."/>
        </authorList>
    </citation>
    <scope>NUCLEOTIDE SEQUENCE</scope>
</reference>
<feature type="coiled-coil region" evidence="2">
    <location>
        <begin position="184"/>
        <end position="264"/>
    </location>
</feature>